<feature type="domain" description="Glycoside hydrolase family 19 catalytic" evidence="1">
    <location>
        <begin position="83"/>
        <end position="125"/>
    </location>
</feature>
<name>A0A2S9WY77_9FLAO</name>
<dbReference type="Proteomes" id="UP000239532">
    <property type="component" value="Unassembled WGS sequence"/>
</dbReference>
<evidence type="ECO:0000313" key="2">
    <source>
        <dbReference type="EMBL" id="PRP68430.1"/>
    </source>
</evidence>
<dbReference type="EMBL" id="MQUC01000003">
    <property type="protein sequence ID" value="PRP68430.1"/>
    <property type="molecule type" value="Genomic_DNA"/>
</dbReference>
<proteinExistence type="predicted"/>
<dbReference type="InterPro" id="IPR023346">
    <property type="entry name" value="Lysozyme-like_dom_sf"/>
</dbReference>
<sequence>MESLARSQGITLTKEQKDNLALIIAANNKHNPKDNGSQLAYIIATAWHESKLMPVREGTRSSPLTDAQARAYVNRQGYDYARVLNGHVYYGRGFVQLTWLENYIKMGLRLGYDLENNPDLAMNPKIAAEILVVGMLEGIFTGKKLGNYVGNYDYNDFYQARRVVNHLDRASLIQDYTIEIINGSMAA</sequence>
<organism evidence="2 3">
    <name type="scientific">Nonlabens agnitus</name>
    <dbReference type="NCBI Taxonomy" id="870484"/>
    <lineage>
        <taxon>Bacteria</taxon>
        <taxon>Pseudomonadati</taxon>
        <taxon>Bacteroidota</taxon>
        <taxon>Flavobacteriia</taxon>
        <taxon>Flavobacteriales</taxon>
        <taxon>Flavobacteriaceae</taxon>
        <taxon>Nonlabens</taxon>
    </lineage>
</organism>
<dbReference type="GO" id="GO:0004568">
    <property type="term" value="F:chitinase activity"/>
    <property type="evidence" value="ECO:0007669"/>
    <property type="project" value="InterPro"/>
</dbReference>
<dbReference type="AlphaFoldDB" id="A0A2S9WY77"/>
<dbReference type="SUPFAM" id="SSF53955">
    <property type="entry name" value="Lysozyme-like"/>
    <property type="match status" value="1"/>
</dbReference>
<dbReference type="Gene3D" id="1.10.530.10">
    <property type="match status" value="1"/>
</dbReference>
<evidence type="ECO:0000259" key="1">
    <source>
        <dbReference type="Pfam" id="PF00182"/>
    </source>
</evidence>
<keyword evidence="3" id="KW-1185">Reference proteome</keyword>
<gene>
    <name evidence="2" type="ORF">BST86_13870</name>
</gene>
<protein>
    <recommendedName>
        <fullName evidence="1">Glycoside hydrolase family 19 catalytic domain-containing protein</fullName>
    </recommendedName>
</protein>
<reference evidence="2 3" key="1">
    <citation type="submission" date="2016-11" db="EMBL/GenBank/DDBJ databases">
        <title>Trade-off between light-utilization and light-protection in marine flavobacteria.</title>
        <authorList>
            <person name="Kumagai Y."/>
        </authorList>
    </citation>
    <scope>NUCLEOTIDE SEQUENCE [LARGE SCALE GENOMIC DNA]</scope>
    <source>
        <strain evidence="2 3">JCM 17109</strain>
    </source>
</reference>
<dbReference type="Pfam" id="PF00182">
    <property type="entry name" value="Glyco_hydro_19"/>
    <property type="match status" value="1"/>
</dbReference>
<accession>A0A2S9WY77</accession>
<dbReference type="GO" id="GO:0016998">
    <property type="term" value="P:cell wall macromolecule catabolic process"/>
    <property type="evidence" value="ECO:0007669"/>
    <property type="project" value="InterPro"/>
</dbReference>
<evidence type="ECO:0000313" key="3">
    <source>
        <dbReference type="Proteomes" id="UP000239532"/>
    </source>
</evidence>
<dbReference type="InterPro" id="IPR000726">
    <property type="entry name" value="Glyco_hydro_19_cat"/>
</dbReference>
<dbReference type="GO" id="GO:0006032">
    <property type="term" value="P:chitin catabolic process"/>
    <property type="evidence" value="ECO:0007669"/>
    <property type="project" value="InterPro"/>
</dbReference>
<comment type="caution">
    <text evidence="2">The sequence shown here is derived from an EMBL/GenBank/DDBJ whole genome shotgun (WGS) entry which is preliminary data.</text>
</comment>